<dbReference type="PROSITE" id="PS51375">
    <property type="entry name" value="PPR"/>
    <property type="match status" value="1"/>
</dbReference>
<keyword evidence="1" id="KW-0677">Repeat</keyword>
<accession>A0A835ICG9</accession>
<dbReference type="Pfam" id="PF13041">
    <property type="entry name" value="PPR_2"/>
    <property type="match status" value="1"/>
</dbReference>
<proteinExistence type="predicted"/>
<dbReference type="NCBIfam" id="TIGR00756">
    <property type="entry name" value="PPR"/>
    <property type="match status" value="1"/>
</dbReference>
<evidence type="ECO:0000256" key="2">
    <source>
        <dbReference type="PROSITE-ProRule" id="PRU00708"/>
    </source>
</evidence>
<sequence length="82" mass="9147">MPSVVIDIDRARWIFNKSPVRDICMWNAMLCGLAMHGCGEDALELFFQLEKTGIKPNDISFIGVLHACSHAKLVTKGHTLFS</sequence>
<dbReference type="PANTHER" id="PTHR47926:SF490">
    <property type="entry name" value="REPEAT-LIKE SUPERFAMILY PROTEIN, PUTATIVE-RELATED"/>
    <property type="match status" value="1"/>
</dbReference>
<evidence type="ECO:0000256" key="1">
    <source>
        <dbReference type="ARBA" id="ARBA00022737"/>
    </source>
</evidence>
<dbReference type="InterPro" id="IPR002885">
    <property type="entry name" value="PPR_rpt"/>
</dbReference>
<dbReference type="Proteomes" id="UP000631114">
    <property type="component" value="Unassembled WGS sequence"/>
</dbReference>
<organism evidence="3 4">
    <name type="scientific">Coptis chinensis</name>
    <dbReference type="NCBI Taxonomy" id="261450"/>
    <lineage>
        <taxon>Eukaryota</taxon>
        <taxon>Viridiplantae</taxon>
        <taxon>Streptophyta</taxon>
        <taxon>Embryophyta</taxon>
        <taxon>Tracheophyta</taxon>
        <taxon>Spermatophyta</taxon>
        <taxon>Magnoliopsida</taxon>
        <taxon>Ranunculales</taxon>
        <taxon>Ranunculaceae</taxon>
        <taxon>Coptidoideae</taxon>
        <taxon>Coptis</taxon>
    </lineage>
</organism>
<name>A0A835ICG9_9MAGN</name>
<reference evidence="3 4" key="1">
    <citation type="submission" date="2020-10" db="EMBL/GenBank/DDBJ databases">
        <title>The Coptis chinensis genome and diversification of protoberbering-type alkaloids.</title>
        <authorList>
            <person name="Wang B."/>
            <person name="Shu S."/>
            <person name="Song C."/>
            <person name="Liu Y."/>
        </authorList>
    </citation>
    <scope>NUCLEOTIDE SEQUENCE [LARGE SCALE GENOMIC DNA]</scope>
    <source>
        <strain evidence="3">HL-2020</strain>
        <tissue evidence="3">Leaf</tissue>
    </source>
</reference>
<evidence type="ECO:0000313" key="4">
    <source>
        <dbReference type="Proteomes" id="UP000631114"/>
    </source>
</evidence>
<comment type="caution">
    <text evidence="3">The sequence shown here is derived from an EMBL/GenBank/DDBJ whole genome shotgun (WGS) entry which is preliminary data.</text>
</comment>
<dbReference type="AlphaFoldDB" id="A0A835ICG9"/>
<dbReference type="InterPro" id="IPR011990">
    <property type="entry name" value="TPR-like_helical_dom_sf"/>
</dbReference>
<dbReference type="GO" id="GO:0003723">
    <property type="term" value="F:RNA binding"/>
    <property type="evidence" value="ECO:0007669"/>
    <property type="project" value="InterPro"/>
</dbReference>
<evidence type="ECO:0008006" key="5">
    <source>
        <dbReference type="Google" id="ProtNLM"/>
    </source>
</evidence>
<gene>
    <name evidence="3" type="ORF">IFM89_022598</name>
</gene>
<feature type="repeat" description="PPR" evidence="2">
    <location>
        <begin position="22"/>
        <end position="56"/>
    </location>
</feature>
<dbReference type="InterPro" id="IPR046960">
    <property type="entry name" value="PPR_At4g14850-like_plant"/>
</dbReference>
<protein>
    <recommendedName>
        <fullName evidence="5">Pentatricopeptide repeat-containing protein</fullName>
    </recommendedName>
</protein>
<dbReference type="OrthoDB" id="9990610at2759"/>
<dbReference type="GO" id="GO:0009451">
    <property type="term" value="P:RNA modification"/>
    <property type="evidence" value="ECO:0007669"/>
    <property type="project" value="InterPro"/>
</dbReference>
<keyword evidence="4" id="KW-1185">Reference proteome</keyword>
<dbReference type="EMBL" id="JADFTS010000003">
    <property type="protein sequence ID" value="KAF9615271.1"/>
    <property type="molecule type" value="Genomic_DNA"/>
</dbReference>
<dbReference type="Gene3D" id="1.25.40.10">
    <property type="entry name" value="Tetratricopeptide repeat domain"/>
    <property type="match status" value="1"/>
</dbReference>
<dbReference type="PANTHER" id="PTHR47926">
    <property type="entry name" value="PENTATRICOPEPTIDE REPEAT-CONTAINING PROTEIN"/>
    <property type="match status" value="1"/>
</dbReference>
<evidence type="ECO:0000313" key="3">
    <source>
        <dbReference type="EMBL" id="KAF9615271.1"/>
    </source>
</evidence>